<dbReference type="InterPro" id="IPR011990">
    <property type="entry name" value="TPR-like_helical_dom_sf"/>
</dbReference>
<sequence length="387" mass="45077">MIQKDRYQSNTAVSPQSKTSSHVHLKDIDFNHLLSDSLLHSSRRESSETLHEKRENQNSVVIQSNSVDEGDTPIEDNQETLQSYYEQALALIHVGQYSDASAVMQKAIFVDLDSRLPTLIVKSCDFWDSRLRKMKNLPILEMFSAIHEAWIHFNKNIVRKDAVTLDRVVHAIRMQVFGLVVSQLKRHPEVEQDTRYAFALARAYKYRGDYDEAIDIYALILEIDAKNPAALAELADCYAIIDEETNAKVLFREAFFHGPDRIVMSNLDSVMIKQLERKMQDLHLPEAYISEWMAVYGVVWGLFMYSRELSKSEYARLNHSIHALRAQVEEHPEKRGYLVPRLIYRLFWLIDYFLANEVDSGVTRQNIEKVLIEIKFLDEKVYKKYKL</sequence>
<accession>A0A968GD12</accession>
<dbReference type="Proteomes" id="UP000752013">
    <property type="component" value="Unassembled WGS sequence"/>
</dbReference>
<evidence type="ECO:0000256" key="2">
    <source>
        <dbReference type="SAM" id="MobiDB-lite"/>
    </source>
</evidence>
<dbReference type="PROSITE" id="PS50005">
    <property type="entry name" value="TPR"/>
    <property type="match status" value="1"/>
</dbReference>
<dbReference type="SMART" id="SM00028">
    <property type="entry name" value="TPR"/>
    <property type="match status" value="3"/>
</dbReference>
<dbReference type="SUPFAM" id="SSF48452">
    <property type="entry name" value="TPR-like"/>
    <property type="match status" value="1"/>
</dbReference>
<evidence type="ECO:0008006" key="5">
    <source>
        <dbReference type="Google" id="ProtNLM"/>
    </source>
</evidence>
<comment type="caution">
    <text evidence="3">The sequence shown here is derived from an EMBL/GenBank/DDBJ whole genome shotgun (WGS) entry which is preliminary data.</text>
</comment>
<feature type="compositionally biased region" description="Polar residues" evidence="2">
    <location>
        <begin position="8"/>
        <end position="21"/>
    </location>
</feature>
<dbReference type="RefSeq" id="WP_167703438.1">
    <property type="nucleotide sequence ID" value="NZ_CP118168.1"/>
</dbReference>
<dbReference type="InterPro" id="IPR019734">
    <property type="entry name" value="TPR_rpt"/>
</dbReference>
<evidence type="ECO:0000313" key="3">
    <source>
        <dbReference type="EMBL" id="NIZ47004.1"/>
    </source>
</evidence>
<proteinExistence type="predicted"/>
<evidence type="ECO:0000313" key="4">
    <source>
        <dbReference type="Proteomes" id="UP000752013"/>
    </source>
</evidence>
<evidence type="ECO:0000256" key="1">
    <source>
        <dbReference type="PROSITE-ProRule" id="PRU00339"/>
    </source>
</evidence>
<dbReference type="Pfam" id="PF13181">
    <property type="entry name" value="TPR_8"/>
    <property type="match status" value="1"/>
</dbReference>
<protein>
    <recommendedName>
        <fullName evidence="5">Tetratricopeptide repeat protein</fullName>
    </recommendedName>
</protein>
<reference evidence="3" key="1">
    <citation type="submission" date="2020-03" db="EMBL/GenBank/DDBJ databases">
        <title>Spirochaetal bacteria isolated from arthropods constitute a novel genus Entomospira genus novum within the order Spirochaetales.</title>
        <authorList>
            <person name="Grana-Miraglia L."/>
            <person name="Sikutova S."/>
            <person name="Fingerle V."/>
            <person name="Sing A."/>
            <person name="Castillo-Ramirez S."/>
            <person name="Margos G."/>
            <person name="Rudolf I."/>
        </authorList>
    </citation>
    <scope>NUCLEOTIDE SEQUENCE</scope>
    <source>
        <strain evidence="3">BR208</strain>
    </source>
</reference>
<gene>
    <name evidence="3" type="ORF">HCT46_03630</name>
</gene>
<feature type="compositionally biased region" description="Polar residues" evidence="2">
    <location>
        <begin position="57"/>
        <end position="67"/>
    </location>
</feature>
<feature type="region of interest" description="Disordered" evidence="2">
    <location>
        <begin position="44"/>
        <end position="71"/>
    </location>
</feature>
<organism evidence="3 4">
    <name type="scientific">Entomospira nematocerorum</name>
    <dbReference type="NCBI Taxonomy" id="2719987"/>
    <lineage>
        <taxon>Bacteria</taxon>
        <taxon>Pseudomonadati</taxon>
        <taxon>Spirochaetota</taxon>
        <taxon>Spirochaetia</taxon>
        <taxon>Spirochaetales</taxon>
        <taxon>Spirochaetaceae</taxon>
        <taxon>Entomospira</taxon>
    </lineage>
</organism>
<feature type="repeat" description="TPR" evidence="1">
    <location>
        <begin position="194"/>
        <end position="227"/>
    </location>
</feature>
<dbReference type="AlphaFoldDB" id="A0A968GD12"/>
<feature type="compositionally biased region" description="Basic and acidic residues" evidence="2">
    <location>
        <begin position="44"/>
        <end position="56"/>
    </location>
</feature>
<feature type="region of interest" description="Disordered" evidence="2">
    <location>
        <begin position="1"/>
        <end position="21"/>
    </location>
</feature>
<name>A0A968GD12_9SPIO</name>
<keyword evidence="4" id="KW-1185">Reference proteome</keyword>
<keyword evidence="1" id="KW-0802">TPR repeat</keyword>
<dbReference type="Gene3D" id="1.25.40.10">
    <property type="entry name" value="Tetratricopeptide repeat domain"/>
    <property type="match status" value="1"/>
</dbReference>
<dbReference type="EMBL" id="JAATLK010000001">
    <property type="protein sequence ID" value="NIZ47004.1"/>
    <property type="molecule type" value="Genomic_DNA"/>
</dbReference>